<evidence type="ECO:0000256" key="1">
    <source>
        <dbReference type="ARBA" id="ARBA00005525"/>
    </source>
</evidence>
<dbReference type="Gene3D" id="3.40.50.720">
    <property type="entry name" value="NAD(P)-binding Rossmann-like Domain"/>
    <property type="match status" value="1"/>
</dbReference>
<feature type="domain" description="Pyrroline-5-carboxylate reductase dimerisation" evidence="9">
    <location>
        <begin position="187"/>
        <end position="291"/>
    </location>
</feature>
<dbReference type="GO" id="GO:0004735">
    <property type="term" value="F:pyrroline-5-carboxylate reductase activity"/>
    <property type="evidence" value="ECO:0007669"/>
    <property type="project" value="UniProtKB-EC"/>
</dbReference>
<dbReference type="Pfam" id="PF03807">
    <property type="entry name" value="F420_oxidored"/>
    <property type="match status" value="1"/>
</dbReference>
<comment type="catalytic activity">
    <reaction evidence="4">
        <text>L-proline + NAD(+) = (S)-1-pyrroline-5-carboxylate + NADH + 2 H(+)</text>
        <dbReference type="Rhea" id="RHEA:14105"/>
        <dbReference type="ChEBI" id="CHEBI:15378"/>
        <dbReference type="ChEBI" id="CHEBI:17388"/>
        <dbReference type="ChEBI" id="CHEBI:57540"/>
        <dbReference type="ChEBI" id="CHEBI:57945"/>
        <dbReference type="ChEBI" id="CHEBI:60039"/>
        <dbReference type="EC" id="1.5.1.2"/>
    </reaction>
</comment>
<dbReference type="SUPFAM" id="SSF48179">
    <property type="entry name" value="6-phosphogluconate dehydrogenase C-terminal domain-like"/>
    <property type="match status" value="1"/>
</dbReference>
<accession>A0ABT0QZ08</accession>
<sequence>MNASATSASSPSTPADASQDADAPDLSSLRVAVIGAGNMGGPVATCMIRAGVPGEQVLIVNSTPESSQRAADDLGARAADSREEALAGADVIVLGVKPYQIIDLLGEVGDAVGQDAVVLSLAAGVTLEAMENALPNGTAVVRAMPNTPIGIGEGVVALMSGSSVSAEQETLVRALFAEAGAVEEITEAQVHAVIGAAGSAPAFAYYAMEAMIEEAVRQGLKRPVATRLVAQTLRGAATMVLETGEHPAVLRSNVSSPGGTTVQGIAALDREGVRTGLAAAMEAAARSSKELSGE</sequence>
<reference evidence="10" key="1">
    <citation type="submission" date="2022-02" db="EMBL/GenBank/DDBJ databases">
        <authorList>
            <person name="Lee M."/>
            <person name="Kim S.-J."/>
            <person name="Jung M.-Y."/>
        </authorList>
    </citation>
    <scope>NUCLEOTIDE SEQUENCE</scope>
    <source>
        <strain evidence="10">JHP9</strain>
    </source>
</reference>
<dbReference type="PROSITE" id="PS00521">
    <property type="entry name" value="P5CR"/>
    <property type="match status" value="1"/>
</dbReference>
<comment type="pathway">
    <text evidence="4 6">Amino-acid biosynthesis; L-proline biosynthesis; L-proline from L-glutamate 5-semialdehyde: step 1/1.</text>
</comment>
<dbReference type="InterPro" id="IPR029036">
    <property type="entry name" value="P5CR_dimer"/>
</dbReference>
<dbReference type="HAMAP" id="MF_01925">
    <property type="entry name" value="P5C_reductase"/>
    <property type="match status" value="1"/>
</dbReference>
<feature type="domain" description="Pyrroline-5-carboxylate reductase catalytic N-terminal" evidence="8">
    <location>
        <begin position="30"/>
        <end position="124"/>
    </location>
</feature>
<comment type="similarity">
    <text evidence="1 4 6">Belongs to the pyrroline-5-carboxylate reductase family.</text>
</comment>
<comment type="function">
    <text evidence="4">Catalyzes the reduction of 1-pyrroline-5-carboxylate (PCA) to L-proline.</text>
</comment>
<dbReference type="SUPFAM" id="SSF51735">
    <property type="entry name" value="NAD(P)-binding Rossmann-fold domains"/>
    <property type="match status" value="1"/>
</dbReference>
<dbReference type="Gene3D" id="1.10.3730.10">
    <property type="entry name" value="ProC C-terminal domain-like"/>
    <property type="match status" value="1"/>
</dbReference>
<dbReference type="Proteomes" id="UP001203761">
    <property type="component" value="Unassembled WGS sequence"/>
</dbReference>
<keyword evidence="4" id="KW-0963">Cytoplasm</keyword>
<keyword evidence="2 4" id="KW-0521">NADP</keyword>
<evidence type="ECO:0000256" key="7">
    <source>
        <dbReference type="SAM" id="MobiDB-lite"/>
    </source>
</evidence>
<keyword evidence="3 4" id="KW-0560">Oxidoreductase</keyword>
<feature type="region of interest" description="Disordered" evidence="7">
    <location>
        <begin position="1"/>
        <end position="23"/>
    </location>
</feature>
<dbReference type="InterPro" id="IPR028939">
    <property type="entry name" value="P5C_Rdtase_cat_N"/>
</dbReference>
<evidence type="ECO:0000256" key="3">
    <source>
        <dbReference type="ARBA" id="ARBA00023002"/>
    </source>
</evidence>
<dbReference type="InterPro" id="IPR036291">
    <property type="entry name" value="NAD(P)-bd_dom_sf"/>
</dbReference>
<evidence type="ECO:0000313" key="10">
    <source>
        <dbReference type="EMBL" id="MCL6422881.1"/>
    </source>
</evidence>
<gene>
    <name evidence="4 10" type="primary">proC</name>
    <name evidence="10" type="ORF">Bequi_05680</name>
</gene>
<comment type="subcellular location">
    <subcellularLocation>
        <location evidence="4">Cytoplasm</location>
    </subcellularLocation>
</comment>
<dbReference type="RefSeq" id="WP_249736991.1">
    <property type="nucleotide sequence ID" value="NZ_JAKNCJ010000002.1"/>
</dbReference>
<dbReference type="InterPro" id="IPR008927">
    <property type="entry name" value="6-PGluconate_DH-like_C_sf"/>
</dbReference>
<keyword evidence="4 6" id="KW-0028">Amino-acid biosynthesis</keyword>
<dbReference type="InterPro" id="IPR053790">
    <property type="entry name" value="P5CR-like_CS"/>
</dbReference>
<dbReference type="PIRSF" id="PIRSF000193">
    <property type="entry name" value="Pyrrol-5-carb_rd"/>
    <property type="match status" value="1"/>
</dbReference>
<organism evidence="10 11">
    <name type="scientific">Brachybacterium equifaecis</name>
    <dbReference type="NCBI Taxonomy" id="2910770"/>
    <lineage>
        <taxon>Bacteria</taxon>
        <taxon>Bacillati</taxon>
        <taxon>Actinomycetota</taxon>
        <taxon>Actinomycetes</taxon>
        <taxon>Micrococcales</taxon>
        <taxon>Dermabacteraceae</taxon>
        <taxon>Brachybacterium</taxon>
    </lineage>
</organism>
<dbReference type="PANTHER" id="PTHR11645:SF0">
    <property type="entry name" value="PYRROLINE-5-CARBOXYLATE REDUCTASE 3"/>
    <property type="match status" value="1"/>
</dbReference>
<comment type="catalytic activity">
    <reaction evidence="4 6">
        <text>L-proline + NADP(+) = (S)-1-pyrroline-5-carboxylate + NADPH + 2 H(+)</text>
        <dbReference type="Rhea" id="RHEA:14109"/>
        <dbReference type="ChEBI" id="CHEBI:15378"/>
        <dbReference type="ChEBI" id="CHEBI:17388"/>
        <dbReference type="ChEBI" id="CHEBI:57783"/>
        <dbReference type="ChEBI" id="CHEBI:58349"/>
        <dbReference type="ChEBI" id="CHEBI:60039"/>
        <dbReference type="EC" id="1.5.1.2"/>
    </reaction>
</comment>
<proteinExistence type="inferred from homology"/>
<dbReference type="PANTHER" id="PTHR11645">
    <property type="entry name" value="PYRROLINE-5-CARBOXYLATE REDUCTASE"/>
    <property type="match status" value="1"/>
</dbReference>
<keyword evidence="4 6" id="KW-0641">Proline biosynthesis</keyword>
<evidence type="ECO:0000256" key="4">
    <source>
        <dbReference type="HAMAP-Rule" id="MF_01925"/>
    </source>
</evidence>
<dbReference type="InterPro" id="IPR000304">
    <property type="entry name" value="Pyrroline-COOH_reductase"/>
</dbReference>
<keyword evidence="11" id="KW-1185">Reference proteome</keyword>
<evidence type="ECO:0000256" key="2">
    <source>
        <dbReference type="ARBA" id="ARBA00022857"/>
    </source>
</evidence>
<dbReference type="Pfam" id="PF14748">
    <property type="entry name" value="P5CR_dimer"/>
    <property type="match status" value="1"/>
</dbReference>
<dbReference type="NCBIfam" id="TIGR00112">
    <property type="entry name" value="proC"/>
    <property type="match status" value="1"/>
</dbReference>
<name>A0ABT0QZ08_9MICO</name>
<dbReference type="EMBL" id="JAKNCJ010000002">
    <property type="protein sequence ID" value="MCL6422881.1"/>
    <property type="molecule type" value="Genomic_DNA"/>
</dbReference>
<evidence type="ECO:0000259" key="8">
    <source>
        <dbReference type="Pfam" id="PF03807"/>
    </source>
</evidence>
<evidence type="ECO:0000256" key="5">
    <source>
        <dbReference type="NCBIfam" id="TIGR00112"/>
    </source>
</evidence>
<evidence type="ECO:0000313" key="11">
    <source>
        <dbReference type="Proteomes" id="UP001203761"/>
    </source>
</evidence>
<evidence type="ECO:0000259" key="9">
    <source>
        <dbReference type="Pfam" id="PF14748"/>
    </source>
</evidence>
<evidence type="ECO:0000256" key="6">
    <source>
        <dbReference type="RuleBase" id="RU003903"/>
    </source>
</evidence>
<dbReference type="EC" id="1.5.1.2" evidence="4 5"/>
<protein>
    <recommendedName>
        <fullName evidence="4 5">Pyrroline-5-carboxylate reductase</fullName>
        <shortName evidence="4">P5C reductase</shortName>
        <shortName evidence="4">P5CR</shortName>
        <ecNumber evidence="4 5">1.5.1.2</ecNumber>
    </recommendedName>
    <alternativeName>
        <fullName evidence="4">PCA reductase</fullName>
    </alternativeName>
</protein>
<comment type="caution">
    <text evidence="10">The sequence shown here is derived from an EMBL/GenBank/DDBJ whole genome shotgun (WGS) entry which is preliminary data.</text>
</comment>